<dbReference type="EMBL" id="JAVDYB010000001">
    <property type="protein sequence ID" value="MDR7277626.1"/>
    <property type="molecule type" value="Genomic_DNA"/>
</dbReference>
<comment type="caution">
    <text evidence="1">The sequence shown here is derived from an EMBL/GenBank/DDBJ whole genome shotgun (WGS) entry which is preliminary data.</text>
</comment>
<organism evidence="1 2">
    <name type="scientific">Catenuloplanes atrovinosus</name>
    <dbReference type="NCBI Taxonomy" id="137266"/>
    <lineage>
        <taxon>Bacteria</taxon>
        <taxon>Bacillati</taxon>
        <taxon>Actinomycetota</taxon>
        <taxon>Actinomycetes</taxon>
        <taxon>Micromonosporales</taxon>
        <taxon>Micromonosporaceae</taxon>
        <taxon>Catenuloplanes</taxon>
    </lineage>
</organism>
<dbReference type="Proteomes" id="UP001183643">
    <property type="component" value="Unassembled WGS sequence"/>
</dbReference>
<sequence>MQPVLVHGPWQVETVLLDRGDGYREWVEVRRDDHVWHVPTLTAAQDILSQHGLRLADFTQADTVDDGCE</sequence>
<protein>
    <submittedName>
        <fullName evidence="1">Uncharacterized protein</fullName>
    </submittedName>
</protein>
<evidence type="ECO:0000313" key="2">
    <source>
        <dbReference type="Proteomes" id="UP001183643"/>
    </source>
</evidence>
<name>A0AAE3YTJ7_9ACTN</name>
<keyword evidence="2" id="KW-1185">Reference proteome</keyword>
<reference evidence="1" key="1">
    <citation type="submission" date="2023-07" db="EMBL/GenBank/DDBJ databases">
        <title>Sequencing the genomes of 1000 actinobacteria strains.</title>
        <authorList>
            <person name="Klenk H.-P."/>
        </authorList>
    </citation>
    <scope>NUCLEOTIDE SEQUENCE</scope>
    <source>
        <strain evidence="1">DSM 44707</strain>
    </source>
</reference>
<dbReference type="AlphaFoldDB" id="A0AAE3YTJ7"/>
<proteinExistence type="predicted"/>
<evidence type="ECO:0000313" key="1">
    <source>
        <dbReference type="EMBL" id="MDR7277626.1"/>
    </source>
</evidence>
<gene>
    <name evidence="1" type="ORF">J2S41_004404</name>
</gene>
<dbReference type="RefSeq" id="WP_310370026.1">
    <property type="nucleotide sequence ID" value="NZ_JAVDYB010000001.1"/>
</dbReference>
<accession>A0AAE3YTJ7</accession>